<dbReference type="EMBL" id="JBGEHV010000004">
    <property type="protein sequence ID" value="MEY8038429.1"/>
    <property type="molecule type" value="Genomic_DNA"/>
</dbReference>
<dbReference type="GO" id="GO:0032259">
    <property type="term" value="P:methylation"/>
    <property type="evidence" value="ECO:0007669"/>
    <property type="project" value="UniProtKB-KW"/>
</dbReference>
<dbReference type="PIRSF" id="PIRSF017393">
    <property type="entry name" value="MTase_SAV2177"/>
    <property type="match status" value="1"/>
</dbReference>
<proteinExistence type="predicted"/>
<dbReference type="GO" id="GO:0008168">
    <property type="term" value="F:methyltransferase activity"/>
    <property type="evidence" value="ECO:0007669"/>
    <property type="project" value="UniProtKB-KW"/>
</dbReference>
<dbReference type="SUPFAM" id="SSF53335">
    <property type="entry name" value="S-adenosyl-L-methionine-dependent methyltransferases"/>
    <property type="match status" value="1"/>
</dbReference>
<name>A0ABV4CCC4_9PSEU</name>
<protein>
    <submittedName>
        <fullName evidence="1">SAM-dependent methyltransferase</fullName>
        <ecNumber evidence="1">2.1.1.-</ecNumber>
    </submittedName>
</protein>
<accession>A0ABV4CCC4</accession>
<keyword evidence="1" id="KW-0489">Methyltransferase</keyword>
<sequence length="270" mass="29624">MAREPVLPTPDLDGIDLDRPNAARMYDYYLGGAHNFAVDRALADEAIRAYPSLPAAAQANRSFLRRIVHLSLARGITQFLDLGSGIPTVGNVHEIALRRDPGARVAYVDHEAVAVAHSRHLLRDVVGATVTHADLRQVDEVCGAPGVREVLDLSRPVALLAIAVLHFVRDEDGPAELLREYRRRLAPGSLIALSHSTDVHLPDSARQAARAYRASANPIHLRHPDELRHWLAHAGTELLPPEVVDVARWREGRTEEAEPSGLYACLARVP</sequence>
<dbReference type="Pfam" id="PF04672">
    <property type="entry name" value="Methyltransf_19"/>
    <property type="match status" value="1"/>
</dbReference>
<organism evidence="1 2">
    <name type="scientific">Saccharopolyspora cebuensis</name>
    <dbReference type="NCBI Taxonomy" id="418759"/>
    <lineage>
        <taxon>Bacteria</taxon>
        <taxon>Bacillati</taxon>
        <taxon>Actinomycetota</taxon>
        <taxon>Actinomycetes</taxon>
        <taxon>Pseudonocardiales</taxon>
        <taxon>Pseudonocardiaceae</taxon>
        <taxon>Saccharopolyspora</taxon>
    </lineage>
</organism>
<dbReference type="InterPro" id="IPR029063">
    <property type="entry name" value="SAM-dependent_MTases_sf"/>
</dbReference>
<evidence type="ECO:0000313" key="1">
    <source>
        <dbReference type="EMBL" id="MEY8038429.1"/>
    </source>
</evidence>
<dbReference type="EC" id="2.1.1.-" evidence="1"/>
<dbReference type="RefSeq" id="WP_345367979.1">
    <property type="nucleotide sequence ID" value="NZ_BAABII010000020.1"/>
</dbReference>
<dbReference type="CDD" id="cd02440">
    <property type="entry name" value="AdoMet_MTases"/>
    <property type="match status" value="1"/>
</dbReference>
<dbReference type="InterPro" id="IPR006764">
    <property type="entry name" value="SAM_dep_MeTrfase_SAV2177_type"/>
</dbReference>
<keyword evidence="2" id="KW-1185">Reference proteome</keyword>
<reference evidence="1 2" key="1">
    <citation type="submission" date="2024-08" db="EMBL/GenBank/DDBJ databases">
        <title>Genome mining of Saccharopolyspora cebuensis PGLac3 from Nigerian medicinal plant.</title>
        <authorList>
            <person name="Ezeobiora C.E."/>
            <person name="Igbokwe N.H."/>
            <person name="Amin D.H."/>
            <person name="Mendie U.E."/>
        </authorList>
    </citation>
    <scope>NUCLEOTIDE SEQUENCE [LARGE SCALE GENOMIC DNA]</scope>
    <source>
        <strain evidence="1 2">PGLac3</strain>
    </source>
</reference>
<dbReference type="Gene3D" id="3.40.50.150">
    <property type="entry name" value="Vaccinia Virus protein VP39"/>
    <property type="match status" value="1"/>
</dbReference>
<gene>
    <name evidence="1" type="ORF">AB8O55_03400</name>
</gene>
<comment type="caution">
    <text evidence="1">The sequence shown here is derived from an EMBL/GenBank/DDBJ whole genome shotgun (WGS) entry which is preliminary data.</text>
</comment>
<evidence type="ECO:0000313" key="2">
    <source>
        <dbReference type="Proteomes" id="UP001564626"/>
    </source>
</evidence>
<dbReference type="Proteomes" id="UP001564626">
    <property type="component" value="Unassembled WGS sequence"/>
</dbReference>
<keyword evidence="1" id="KW-0808">Transferase</keyword>